<dbReference type="NCBIfam" id="TIGR01451">
    <property type="entry name" value="B_ant_repeat"/>
    <property type="match status" value="1"/>
</dbReference>
<name>A0ABP7DR61_9SPHN</name>
<keyword evidence="1" id="KW-0732">Signal</keyword>
<accession>A0ABP7DR61</accession>
<comment type="caution">
    <text evidence="2">The sequence shown here is derived from an EMBL/GenBank/DDBJ whole genome shotgun (WGS) entry which is preliminary data.</text>
</comment>
<dbReference type="Proteomes" id="UP001500523">
    <property type="component" value="Unassembled WGS sequence"/>
</dbReference>
<protein>
    <recommendedName>
        <fullName evidence="4">DUF11 domain-containing protein</fullName>
    </recommendedName>
</protein>
<organism evidence="2 3">
    <name type="scientific">Sphingomonas cynarae</name>
    <dbReference type="NCBI Taxonomy" id="930197"/>
    <lineage>
        <taxon>Bacteria</taxon>
        <taxon>Pseudomonadati</taxon>
        <taxon>Pseudomonadota</taxon>
        <taxon>Alphaproteobacteria</taxon>
        <taxon>Sphingomonadales</taxon>
        <taxon>Sphingomonadaceae</taxon>
        <taxon>Sphingomonas</taxon>
    </lineage>
</organism>
<feature type="signal peptide" evidence="1">
    <location>
        <begin position="1"/>
        <end position="22"/>
    </location>
</feature>
<dbReference type="RefSeq" id="WP_344692987.1">
    <property type="nucleotide sequence ID" value="NZ_BAABBF010000003.1"/>
</dbReference>
<feature type="chain" id="PRO_5046184777" description="DUF11 domain-containing protein" evidence="1">
    <location>
        <begin position="23"/>
        <end position="318"/>
    </location>
</feature>
<sequence length="318" mass="31452">MRRLLSALVLLAGIGGGLPLPAQTRPGTVITNTAAVAFTLDGEDRRIPSNSVTLTVAERLDIALASGGATPTLVAPSTPLAVQLTNSGTGSEAFAIKAKATVAGVTVAGIAIDVDGNGRFDPAIDTMLAGTTPPLAPGETLRLLVLIAPVPGVGAADGVVTVTARAATGSGTPANAFAGTGDAGGDAVIGATGATATIDLPFVAMSPDMPTDDPVDAPTLVKTQTVRATDGSAQATSGAIVTYTLVARFPGATRDARIDDPVPAGTRYVPGSLTLDDAVLTDAAGDDAGGMEGDTIAVTLGDVPPAAIRTVRFQVRLP</sequence>
<evidence type="ECO:0000256" key="1">
    <source>
        <dbReference type="SAM" id="SignalP"/>
    </source>
</evidence>
<keyword evidence="3" id="KW-1185">Reference proteome</keyword>
<dbReference type="EMBL" id="BAABBF010000003">
    <property type="protein sequence ID" value="GAA3708779.1"/>
    <property type="molecule type" value="Genomic_DNA"/>
</dbReference>
<dbReference type="InterPro" id="IPR047589">
    <property type="entry name" value="DUF11_rpt"/>
</dbReference>
<evidence type="ECO:0000313" key="3">
    <source>
        <dbReference type="Proteomes" id="UP001500523"/>
    </source>
</evidence>
<evidence type="ECO:0008006" key="4">
    <source>
        <dbReference type="Google" id="ProtNLM"/>
    </source>
</evidence>
<evidence type="ECO:0000313" key="2">
    <source>
        <dbReference type="EMBL" id="GAA3708779.1"/>
    </source>
</evidence>
<proteinExistence type="predicted"/>
<reference evidence="3" key="1">
    <citation type="journal article" date="2019" name="Int. J. Syst. Evol. Microbiol.">
        <title>The Global Catalogue of Microorganisms (GCM) 10K type strain sequencing project: providing services to taxonomists for standard genome sequencing and annotation.</title>
        <authorList>
            <consortium name="The Broad Institute Genomics Platform"/>
            <consortium name="The Broad Institute Genome Sequencing Center for Infectious Disease"/>
            <person name="Wu L."/>
            <person name="Ma J."/>
        </authorList>
    </citation>
    <scope>NUCLEOTIDE SEQUENCE [LARGE SCALE GENOMIC DNA]</scope>
    <source>
        <strain evidence="3">JCM 17498</strain>
    </source>
</reference>
<gene>
    <name evidence="2" type="ORF">GCM10022268_17620</name>
</gene>